<evidence type="ECO:0000313" key="3">
    <source>
        <dbReference type="Proteomes" id="UP000185911"/>
    </source>
</evidence>
<dbReference type="EMBL" id="MSYM01000008">
    <property type="protein sequence ID" value="OLP07406.1"/>
    <property type="molecule type" value="Genomic_DNA"/>
</dbReference>
<evidence type="ECO:0000313" key="2">
    <source>
        <dbReference type="EMBL" id="OLP07406.1"/>
    </source>
</evidence>
<feature type="region of interest" description="Disordered" evidence="1">
    <location>
        <begin position="1"/>
        <end position="55"/>
    </location>
</feature>
<gene>
    <name evidence="2" type="ORF">BLL52_1236</name>
</gene>
<name>A0A1Q8YHD6_9BURK</name>
<sequence length="55" mass="5683">MLARACHSRPAGADDSQDASLTRAQPGQQALPGTPASAASKGFMPECPQCKQLKT</sequence>
<feature type="compositionally biased region" description="Polar residues" evidence="1">
    <location>
        <begin position="18"/>
        <end position="28"/>
    </location>
</feature>
<organism evidence="2 3">
    <name type="scientific">Rhodoferax antarcticus ANT.BR</name>
    <dbReference type="NCBI Taxonomy" id="1111071"/>
    <lineage>
        <taxon>Bacteria</taxon>
        <taxon>Pseudomonadati</taxon>
        <taxon>Pseudomonadota</taxon>
        <taxon>Betaproteobacteria</taxon>
        <taxon>Burkholderiales</taxon>
        <taxon>Comamonadaceae</taxon>
        <taxon>Rhodoferax</taxon>
    </lineage>
</organism>
<accession>A0A1Q8YHD6</accession>
<dbReference type="AlphaFoldDB" id="A0A1Q8YHD6"/>
<protein>
    <submittedName>
        <fullName evidence="2">Uncharacterized protein</fullName>
    </submittedName>
</protein>
<keyword evidence="3" id="KW-1185">Reference proteome</keyword>
<comment type="caution">
    <text evidence="2">The sequence shown here is derived from an EMBL/GenBank/DDBJ whole genome shotgun (WGS) entry which is preliminary data.</text>
</comment>
<reference evidence="2 3" key="1">
    <citation type="submission" date="2017-01" db="EMBL/GenBank/DDBJ databases">
        <title>Genome sequence of Rhodoferax antarcticus ANT.BR, a psychrophilic purple nonsulfur bacterium from an Antarctic microbial mat.</title>
        <authorList>
            <person name="Baker J."/>
            <person name="Riester C."/>
            <person name="Skinner B."/>
            <person name="Newell A."/>
            <person name="Swingley W."/>
            <person name="Madigan M."/>
            <person name="Jung D."/>
            <person name="Asao M."/>
            <person name="Chen M."/>
            <person name="Loughlin P."/>
            <person name="Pan H."/>
            <person name="Lin S."/>
            <person name="Li N."/>
            <person name="Shaw J."/>
            <person name="Prado M."/>
            <person name="Sherman C."/>
            <person name="Li X."/>
            <person name="Tang J."/>
            <person name="Blankenship R."/>
            <person name="Zhao T."/>
            <person name="Touchman J."/>
            <person name="Sattley M."/>
        </authorList>
    </citation>
    <scope>NUCLEOTIDE SEQUENCE [LARGE SCALE GENOMIC DNA]</scope>
    <source>
        <strain evidence="2 3">ANT.BR</strain>
    </source>
</reference>
<dbReference type="Proteomes" id="UP000185911">
    <property type="component" value="Unassembled WGS sequence"/>
</dbReference>
<proteinExistence type="predicted"/>
<evidence type="ECO:0000256" key="1">
    <source>
        <dbReference type="SAM" id="MobiDB-lite"/>
    </source>
</evidence>